<proteinExistence type="predicted"/>
<accession>A0A090W8L8</accession>
<reference evidence="7" key="1">
    <citation type="journal article" date="2014" name="Genome Announc.">
        <title>Draft Genome Sequence of Marine Flavobacterium Jejuia pallidilutea Strain 11shimoA1 and Pigmentation Mutants.</title>
        <authorList>
            <person name="Takatani N."/>
            <person name="Nakanishi M."/>
            <person name="Meirelles P."/>
            <person name="Mino S."/>
            <person name="Suda W."/>
            <person name="Oshima K."/>
            <person name="Hattori M."/>
            <person name="Ohkuma M."/>
            <person name="Hosokawa M."/>
            <person name="Miyashita K."/>
            <person name="Thompson F.L."/>
            <person name="Niwa A."/>
            <person name="Sawabe T."/>
            <person name="Sawabe T."/>
        </authorList>
    </citation>
    <scope>NUCLEOTIDE SEQUENCE [LARGE SCALE GENOMIC DNA]</scope>
    <source>
        <strain evidence="7">JCM 19538</strain>
    </source>
</reference>
<dbReference type="RefSeq" id="WP_042241064.1">
    <property type="nucleotide sequence ID" value="NZ_BBNR01000002.1"/>
</dbReference>
<dbReference type="EMBL" id="BBNS01000025">
    <property type="protein sequence ID" value="GAL72493.1"/>
    <property type="molecule type" value="Genomic_DNA"/>
</dbReference>
<organism evidence="3 6">
    <name type="scientific">Jejuia pallidilutea</name>
    <dbReference type="NCBI Taxonomy" id="504487"/>
    <lineage>
        <taxon>Bacteria</taxon>
        <taxon>Pseudomonadati</taxon>
        <taxon>Bacteroidota</taxon>
        <taxon>Flavobacteriia</taxon>
        <taxon>Flavobacteriales</taxon>
        <taxon>Flavobacteriaceae</taxon>
        <taxon>Jejuia</taxon>
    </lineage>
</organism>
<dbReference type="EMBL" id="PVEO01000002">
    <property type="protein sequence ID" value="PQV50442.1"/>
    <property type="molecule type" value="Genomic_DNA"/>
</dbReference>
<sequence>MDSVSEFKNFYREKGIEELQCESNHWKSNLAFLEKELTFLKIVLDANIFNDSISNLSEILELFKKELVELNDNRVNLLDCVSFHIEHLERKKHYNKPNCNQFYVEIHKKLDYDVLVLFEESNMIKQRLFEFIEGTLI</sequence>
<feature type="coiled-coil region" evidence="1">
    <location>
        <begin position="16"/>
        <end position="73"/>
    </location>
</feature>
<gene>
    <name evidence="5" type="ORF">CLV33_102304</name>
    <name evidence="2" type="ORF">JCM19301_3492</name>
    <name evidence="3" type="ORF">JCM19302_1615</name>
    <name evidence="4" type="ORF">JCM19538_3055</name>
</gene>
<dbReference type="Proteomes" id="UP000029646">
    <property type="component" value="Unassembled WGS sequence"/>
</dbReference>
<keyword evidence="1" id="KW-0175">Coiled coil</keyword>
<evidence type="ECO:0000313" key="8">
    <source>
        <dbReference type="Proteomes" id="UP000251545"/>
    </source>
</evidence>
<protein>
    <submittedName>
        <fullName evidence="3">Uncharacterized protein</fullName>
    </submittedName>
</protein>
<dbReference type="Proteomes" id="UP000251545">
    <property type="component" value="Unassembled WGS sequence"/>
</dbReference>
<evidence type="ECO:0000313" key="4">
    <source>
        <dbReference type="EMBL" id="GAL88542.1"/>
    </source>
</evidence>
<reference evidence="5 8" key="2">
    <citation type="submission" date="2018-02" db="EMBL/GenBank/DDBJ databases">
        <title>Genomic Encyclopedia of Archaeal and Bacterial Type Strains, Phase II (KMG-II): from individual species to whole genera.</title>
        <authorList>
            <person name="Goeker M."/>
        </authorList>
    </citation>
    <scope>NUCLEOTIDE SEQUENCE [LARGE SCALE GENOMIC DNA]</scope>
    <source>
        <strain evidence="5 8">DSM 21165</strain>
    </source>
</reference>
<evidence type="ECO:0000313" key="2">
    <source>
        <dbReference type="EMBL" id="GAL65807.1"/>
    </source>
</evidence>
<evidence type="ECO:0000313" key="3">
    <source>
        <dbReference type="EMBL" id="GAL72493.1"/>
    </source>
</evidence>
<name>A0A090W8L8_9FLAO</name>
<evidence type="ECO:0000313" key="7">
    <source>
        <dbReference type="Proteomes" id="UP000030184"/>
    </source>
</evidence>
<comment type="caution">
    <text evidence="3">The sequence shown here is derived from an EMBL/GenBank/DDBJ whole genome shotgun (WGS) entry which is preliminary data.</text>
</comment>
<evidence type="ECO:0000313" key="5">
    <source>
        <dbReference type="EMBL" id="PQV50442.1"/>
    </source>
</evidence>
<evidence type="ECO:0000313" key="6">
    <source>
        <dbReference type="Proteomes" id="UP000029646"/>
    </source>
</evidence>
<dbReference type="EMBL" id="BBNY01000003">
    <property type="protein sequence ID" value="GAL88542.1"/>
    <property type="molecule type" value="Genomic_DNA"/>
</dbReference>
<dbReference type="AlphaFoldDB" id="A0A090W8L8"/>
<dbReference type="STRING" id="504487.JCM19538_3055"/>
<dbReference type="Proteomes" id="UP000030184">
    <property type="component" value="Unassembled WGS sequence"/>
</dbReference>
<evidence type="ECO:0000256" key="1">
    <source>
        <dbReference type="SAM" id="Coils"/>
    </source>
</evidence>
<dbReference type="EMBL" id="BBNR01000002">
    <property type="protein sequence ID" value="GAL65807.1"/>
    <property type="molecule type" value="Genomic_DNA"/>
</dbReference>
<keyword evidence="7" id="KW-1185">Reference proteome</keyword>
<dbReference type="OrthoDB" id="1442351at2"/>
<dbReference type="Proteomes" id="UP000029641">
    <property type="component" value="Unassembled WGS sequence"/>
</dbReference>